<evidence type="ECO:0000313" key="2">
    <source>
        <dbReference type="EMBL" id="TNN27833.1"/>
    </source>
</evidence>
<sequence length="99" mass="11008">MAVMHQPPSRGRWRRHCDVTAAHSHLLLGSSARWLLGPDSAGPTLLFPKCIMGQPWKDIHTMVNGRRAERPPSARRSPPPSDPNPSDPNPEQQTGCRSR</sequence>
<dbReference type="EMBL" id="SRLO01007672">
    <property type="protein sequence ID" value="TNN27833.1"/>
    <property type="molecule type" value="Genomic_DNA"/>
</dbReference>
<evidence type="ECO:0000313" key="3">
    <source>
        <dbReference type="Proteomes" id="UP000314294"/>
    </source>
</evidence>
<accession>A0A4Z2EGC6</accession>
<organism evidence="2 3">
    <name type="scientific">Liparis tanakae</name>
    <name type="common">Tanaka's snailfish</name>
    <dbReference type="NCBI Taxonomy" id="230148"/>
    <lineage>
        <taxon>Eukaryota</taxon>
        <taxon>Metazoa</taxon>
        <taxon>Chordata</taxon>
        <taxon>Craniata</taxon>
        <taxon>Vertebrata</taxon>
        <taxon>Euteleostomi</taxon>
        <taxon>Actinopterygii</taxon>
        <taxon>Neopterygii</taxon>
        <taxon>Teleostei</taxon>
        <taxon>Neoteleostei</taxon>
        <taxon>Acanthomorphata</taxon>
        <taxon>Eupercaria</taxon>
        <taxon>Perciformes</taxon>
        <taxon>Cottioidei</taxon>
        <taxon>Cottales</taxon>
        <taxon>Liparidae</taxon>
        <taxon>Liparis</taxon>
    </lineage>
</organism>
<evidence type="ECO:0000256" key="1">
    <source>
        <dbReference type="SAM" id="MobiDB-lite"/>
    </source>
</evidence>
<proteinExistence type="predicted"/>
<gene>
    <name evidence="2" type="ORF">EYF80_062020</name>
</gene>
<feature type="compositionally biased region" description="Pro residues" evidence="1">
    <location>
        <begin position="77"/>
        <end position="88"/>
    </location>
</feature>
<reference evidence="2 3" key="1">
    <citation type="submission" date="2019-03" db="EMBL/GenBank/DDBJ databases">
        <title>First draft genome of Liparis tanakae, snailfish: a comprehensive survey of snailfish specific genes.</title>
        <authorList>
            <person name="Kim W."/>
            <person name="Song I."/>
            <person name="Jeong J.-H."/>
            <person name="Kim D."/>
            <person name="Kim S."/>
            <person name="Ryu S."/>
            <person name="Song J.Y."/>
            <person name="Lee S.K."/>
        </authorList>
    </citation>
    <scope>NUCLEOTIDE SEQUENCE [LARGE SCALE GENOMIC DNA]</scope>
    <source>
        <tissue evidence="2">Muscle</tissue>
    </source>
</reference>
<protein>
    <submittedName>
        <fullName evidence="2">Uncharacterized protein</fullName>
    </submittedName>
</protein>
<dbReference type="AlphaFoldDB" id="A0A4Z2EGC6"/>
<comment type="caution">
    <text evidence="2">The sequence shown here is derived from an EMBL/GenBank/DDBJ whole genome shotgun (WGS) entry which is preliminary data.</text>
</comment>
<feature type="region of interest" description="Disordered" evidence="1">
    <location>
        <begin position="62"/>
        <end position="99"/>
    </location>
</feature>
<name>A0A4Z2EGC6_9TELE</name>
<dbReference type="Proteomes" id="UP000314294">
    <property type="component" value="Unassembled WGS sequence"/>
</dbReference>
<keyword evidence="3" id="KW-1185">Reference proteome</keyword>